<dbReference type="EMBL" id="JOJR01000012">
    <property type="protein sequence ID" value="RCN51598.1"/>
    <property type="molecule type" value="Genomic_DNA"/>
</dbReference>
<dbReference type="GO" id="GO:0006629">
    <property type="term" value="P:lipid metabolic process"/>
    <property type="evidence" value="ECO:0007669"/>
    <property type="project" value="InterPro"/>
</dbReference>
<keyword evidence="3" id="KW-1185">Reference proteome</keyword>
<organism evidence="2 3">
    <name type="scientific">Ancylostoma caninum</name>
    <name type="common">Dog hookworm</name>
    <dbReference type="NCBI Taxonomy" id="29170"/>
    <lineage>
        <taxon>Eukaryota</taxon>
        <taxon>Metazoa</taxon>
        <taxon>Ecdysozoa</taxon>
        <taxon>Nematoda</taxon>
        <taxon>Chromadorea</taxon>
        <taxon>Rhabditida</taxon>
        <taxon>Rhabditina</taxon>
        <taxon>Rhabditomorpha</taxon>
        <taxon>Strongyloidea</taxon>
        <taxon>Ancylostomatidae</taxon>
        <taxon>Ancylostomatinae</taxon>
        <taxon>Ancylostoma</taxon>
    </lineage>
</organism>
<dbReference type="Pfam" id="PF01764">
    <property type="entry name" value="Lipase_3"/>
    <property type="match status" value="1"/>
</dbReference>
<reference evidence="2 3" key="1">
    <citation type="submission" date="2014-10" db="EMBL/GenBank/DDBJ databases">
        <title>Draft genome of the hookworm Ancylostoma caninum.</title>
        <authorList>
            <person name="Mitreva M."/>
        </authorList>
    </citation>
    <scope>NUCLEOTIDE SEQUENCE [LARGE SCALE GENOMIC DNA]</scope>
    <source>
        <strain evidence="2 3">Baltimore</strain>
    </source>
</reference>
<dbReference type="OrthoDB" id="5866690at2759"/>
<dbReference type="PANTHER" id="PTHR45908">
    <property type="entry name" value="PROTEIN CBG11750-RELATED"/>
    <property type="match status" value="1"/>
</dbReference>
<dbReference type="InterPro" id="IPR002921">
    <property type="entry name" value="Fungal_lipase-type"/>
</dbReference>
<dbReference type="Gene3D" id="3.40.50.1820">
    <property type="entry name" value="alpha/beta hydrolase"/>
    <property type="match status" value="1"/>
</dbReference>
<dbReference type="InterPro" id="IPR029058">
    <property type="entry name" value="AB_hydrolase_fold"/>
</dbReference>
<comment type="caution">
    <text evidence="2">The sequence shown here is derived from an EMBL/GenBank/DDBJ whole genome shotgun (WGS) entry which is preliminary data.</text>
</comment>
<dbReference type="CDD" id="cd00519">
    <property type="entry name" value="Lipase_3"/>
    <property type="match status" value="1"/>
</dbReference>
<sequence length="190" mass="21916">MVALIALFLPVVVCVEEDTSEERKFDFTNYDEDFARDVMFPISAAAYSSTPHECLRNLFGNVTSKWDYGGHVSHYFHRAFQLIWDGLEIGVYHYMRQHPDWDVWISGHSLGGALATLASFFLVHQKLVEPDKLKLITFGEPRIGDKEFAEAFNDMDIYDYRVVHWRDLVPSIPSTGYWHQGQEVTASIFC</sequence>
<dbReference type="AlphaFoldDB" id="A0A368H797"/>
<name>A0A368H797_ANCCA</name>
<evidence type="ECO:0000259" key="1">
    <source>
        <dbReference type="Pfam" id="PF01764"/>
    </source>
</evidence>
<evidence type="ECO:0000313" key="2">
    <source>
        <dbReference type="EMBL" id="RCN51598.1"/>
    </source>
</evidence>
<dbReference type="SUPFAM" id="SSF53474">
    <property type="entry name" value="alpha/beta-Hydrolases"/>
    <property type="match status" value="1"/>
</dbReference>
<proteinExistence type="predicted"/>
<dbReference type="Proteomes" id="UP000252519">
    <property type="component" value="Unassembled WGS sequence"/>
</dbReference>
<gene>
    <name evidence="2" type="ORF">ANCCAN_02265</name>
</gene>
<evidence type="ECO:0000313" key="3">
    <source>
        <dbReference type="Proteomes" id="UP000252519"/>
    </source>
</evidence>
<accession>A0A368H797</accession>
<feature type="domain" description="Fungal lipase-type" evidence="1">
    <location>
        <begin position="57"/>
        <end position="174"/>
    </location>
</feature>
<protein>
    <submittedName>
        <fullName evidence="2">Triacylglycerol lipase</fullName>
    </submittedName>
</protein>